<keyword evidence="6 9" id="KW-1133">Transmembrane helix</keyword>
<dbReference type="InterPro" id="IPR002293">
    <property type="entry name" value="AA/rel_permease1"/>
</dbReference>
<dbReference type="GO" id="GO:0022857">
    <property type="term" value="F:transmembrane transporter activity"/>
    <property type="evidence" value="ECO:0007669"/>
    <property type="project" value="InterPro"/>
</dbReference>
<dbReference type="Pfam" id="PF13520">
    <property type="entry name" value="AA_permease_2"/>
    <property type="match status" value="1"/>
</dbReference>
<comment type="function">
    <text evidence="8">Major component of the acid-resistance (AR) system allowing enteric pathogens to survive the acidic environment in the stomach. Exchanges extracellular arginine for its intracellular decarboxylation product agmatine (Agm) thereby expelling intracellular protons. Probably undergoes several conformational states in order to translocate the substrate across the membrane; keeps the substrate accessible to only 1 side of the membrane at a time by opening and closing 3 membrane-internal gates.</text>
</comment>
<dbReference type="Gene3D" id="1.20.1740.10">
    <property type="entry name" value="Amino acid/polyamine transporter I"/>
    <property type="match status" value="1"/>
</dbReference>
<evidence type="ECO:0000256" key="6">
    <source>
        <dbReference type="ARBA" id="ARBA00022989"/>
    </source>
</evidence>
<dbReference type="GO" id="GO:0005886">
    <property type="term" value="C:plasma membrane"/>
    <property type="evidence" value="ECO:0007669"/>
    <property type="project" value="UniProtKB-SubCell"/>
</dbReference>
<organism evidence="10 11">
    <name type="scientific">Escherichia coli</name>
    <dbReference type="NCBI Taxonomy" id="562"/>
    <lineage>
        <taxon>Bacteria</taxon>
        <taxon>Pseudomonadati</taxon>
        <taxon>Pseudomonadota</taxon>
        <taxon>Gammaproteobacteria</taxon>
        <taxon>Enterobacterales</taxon>
        <taxon>Enterobacteriaceae</taxon>
        <taxon>Escherichia</taxon>
    </lineage>
</organism>
<evidence type="ECO:0000256" key="1">
    <source>
        <dbReference type="ARBA" id="ARBA00004651"/>
    </source>
</evidence>
<dbReference type="PANTHER" id="PTHR42770">
    <property type="entry name" value="AMINO ACID TRANSPORTER-RELATED"/>
    <property type="match status" value="1"/>
</dbReference>
<evidence type="ECO:0000256" key="9">
    <source>
        <dbReference type="SAM" id="Phobius"/>
    </source>
</evidence>
<sequence length="121" mass="13584">MVLWIFVLLNIVGPKMITRVQAVATVLALIPIVGIAVFGWFWFRGETYMAAWNVSGLGTFGAIQSTLNVTLWSFIGVESASVAAGVVKKPETQCPYRHHWWGIDRRRLLCALHHRDYGDDP</sequence>
<dbReference type="Proteomes" id="UP000254428">
    <property type="component" value="Unassembled WGS sequence"/>
</dbReference>
<accession>A0A376NYL6</accession>
<comment type="subcellular location">
    <subcellularLocation>
        <location evidence="1">Cell membrane</location>
        <topology evidence="1">Multi-pass membrane protein</topology>
    </subcellularLocation>
</comment>
<dbReference type="PANTHER" id="PTHR42770:SF18">
    <property type="entry name" value="ARGININE_AGMATINE ANTIPORTER"/>
    <property type="match status" value="1"/>
</dbReference>
<dbReference type="AlphaFoldDB" id="A0A376NYL6"/>
<keyword evidence="4" id="KW-1003">Cell membrane</keyword>
<evidence type="ECO:0000256" key="8">
    <source>
        <dbReference type="ARBA" id="ARBA00045636"/>
    </source>
</evidence>
<dbReference type="EMBL" id="UGBT01000002">
    <property type="protein sequence ID" value="STH71327.1"/>
    <property type="molecule type" value="Genomic_DNA"/>
</dbReference>
<protein>
    <recommendedName>
        <fullName evidence="3">Arginine/agmatine antiporter</fullName>
    </recommendedName>
</protein>
<dbReference type="InterPro" id="IPR050367">
    <property type="entry name" value="APC_superfamily"/>
</dbReference>
<gene>
    <name evidence="10" type="primary">adiC_2</name>
    <name evidence="10" type="ORF">NCTC11341_02950</name>
</gene>
<evidence type="ECO:0000256" key="4">
    <source>
        <dbReference type="ARBA" id="ARBA00022475"/>
    </source>
</evidence>
<evidence type="ECO:0000256" key="5">
    <source>
        <dbReference type="ARBA" id="ARBA00022692"/>
    </source>
</evidence>
<proteinExistence type="inferred from homology"/>
<evidence type="ECO:0000256" key="7">
    <source>
        <dbReference type="ARBA" id="ARBA00023136"/>
    </source>
</evidence>
<evidence type="ECO:0000313" key="11">
    <source>
        <dbReference type="Proteomes" id="UP000254428"/>
    </source>
</evidence>
<evidence type="ECO:0000256" key="2">
    <source>
        <dbReference type="ARBA" id="ARBA00008220"/>
    </source>
</evidence>
<keyword evidence="5 9" id="KW-0812">Transmembrane</keyword>
<reference evidence="10 11" key="1">
    <citation type="submission" date="2018-06" db="EMBL/GenBank/DDBJ databases">
        <authorList>
            <consortium name="Pathogen Informatics"/>
            <person name="Doyle S."/>
        </authorList>
    </citation>
    <scope>NUCLEOTIDE SEQUENCE [LARGE SCALE GENOMIC DNA]</scope>
    <source>
        <strain evidence="10 11">NCTC11341</strain>
    </source>
</reference>
<feature type="transmembrane region" description="Helical" evidence="9">
    <location>
        <begin position="24"/>
        <end position="43"/>
    </location>
</feature>
<evidence type="ECO:0000313" key="10">
    <source>
        <dbReference type="EMBL" id="STH71327.1"/>
    </source>
</evidence>
<evidence type="ECO:0000256" key="3">
    <source>
        <dbReference type="ARBA" id="ARBA00021069"/>
    </source>
</evidence>
<name>A0A376NYL6_ECOLX</name>
<comment type="similarity">
    <text evidence="2">Belongs to the amino acid-polyamine-organocation (APC) superfamily. Basic amino acid/polyamine antiporter (APA) (TC 2.A.3.2) family.</text>
</comment>
<keyword evidence="7 9" id="KW-0472">Membrane</keyword>